<evidence type="ECO:0000313" key="6">
    <source>
        <dbReference type="EMBL" id="OQR72380.1"/>
    </source>
</evidence>
<dbReference type="AlphaFoldDB" id="A0A1V9XFR2"/>
<feature type="domain" description="Olfactomedin-like" evidence="5">
    <location>
        <begin position="12"/>
        <end position="288"/>
    </location>
</feature>
<feature type="region of interest" description="Disordered" evidence="4">
    <location>
        <begin position="304"/>
        <end position="329"/>
    </location>
</feature>
<evidence type="ECO:0000256" key="4">
    <source>
        <dbReference type="SAM" id="MobiDB-lite"/>
    </source>
</evidence>
<comment type="caution">
    <text evidence="6">The sequence shown here is derived from an EMBL/GenBank/DDBJ whole genome shotgun (WGS) entry which is preliminary data.</text>
</comment>
<dbReference type="Proteomes" id="UP000192247">
    <property type="component" value="Unassembled WGS sequence"/>
</dbReference>
<sequence>MCITNTLFMLLECARRRLVSKVGKPVLVRQGGQAEGGWGRDCFRKAFNATRSFVTLDSDPNTLLEFVNGKLAKRHALPYPFRGNSHVVYNNVFYYHQLNTRSLVRYDLQNKTSAALDIDDVAFGRSSRLLYSTRRSHVDVMADENGLWAVYASEKSTNTMVLKFDESSMKVERVWNLTLDHRQVGEMFIVCGVLYALGGVTESSTRVELAFDLYLEQMLVAGASSSPLPKRPGVGPTLHGSGAGSGEVNLSLSNPYRNTTMISYNPAESGLHSWDHGHQLYYPLLFTQYVQQVNIKRTLWDSWGRQEDSESPARHKDPKGARKELQTGHDDEDRYYVDWTSPTLEAVKLSSSKYLQIAGQKRATFLLVNDDRNHESRRPELEALIENPISLLAT</sequence>
<dbReference type="PANTHER" id="PTHR23192">
    <property type="entry name" value="OLFACTOMEDIN-RELATED"/>
    <property type="match status" value="1"/>
</dbReference>
<feature type="region of interest" description="Disordered" evidence="4">
    <location>
        <begin position="226"/>
        <end position="246"/>
    </location>
</feature>
<evidence type="ECO:0000259" key="5">
    <source>
        <dbReference type="PROSITE" id="PS51132"/>
    </source>
</evidence>
<dbReference type="InterPro" id="IPR003112">
    <property type="entry name" value="Olfac-like_dom"/>
</dbReference>
<dbReference type="InterPro" id="IPR050605">
    <property type="entry name" value="Olfactomedin-like_domain"/>
</dbReference>
<reference evidence="6 7" key="1">
    <citation type="journal article" date="2017" name="Gigascience">
        <title>Draft genome of the honey bee ectoparasitic mite, Tropilaelaps mercedesae, is shaped by the parasitic life history.</title>
        <authorList>
            <person name="Dong X."/>
            <person name="Armstrong S.D."/>
            <person name="Xia D."/>
            <person name="Makepeace B.L."/>
            <person name="Darby A.C."/>
            <person name="Kadowaki T."/>
        </authorList>
    </citation>
    <scope>NUCLEOTIDE SEQUENCE [LARGE SCALE GENOMIC DNA]</scope>
    <source>
        <strain evidence="6">Wuxi-XJTLU</strain>
    </source>
</reference>
<protein>
    <recommendedName>
        <fullName evidence="5">Olfactomedin-like domain-containing protein</fullName>
    </recommendedName>
</protein>
<accession>A0A1V9XFR2</accession>
<proteinExistence type="predicted"/>
<dbReference type="PANTHER" id="PTHR23192:SF85">
    <property type="entry name" value="GLIOMEDIN"/>
    <property type="match status" value="1"/>
</dbReference>
<dbReference type="PROSITE" id="PS51132">
    <property type="entry name" value="OLF"/>
    <property type="match status" value="1"/>
</dbReference>
<dbReference type="STRING" id="418985.A0A1V9XFR2"/>
<evidence type="ECO:0000256" key="1">
    <source>
        <dbReference type="ARBA" id="ARBA00004613"/>
    </source>
</evidence>
<dbReference type="OrthoDB" id="8626508at2759"/>
<dbReference type="SMART" id="SM00284">
    <property type="entry name" value="OLF"/>
    <property type="match status" value="1"/>
</dbReference>
<evidence type="ECO:0000256" key="3">
    <source>
        <dbReference type="PROSITE-ProRule" id="PRU00446"/>
    </source>
</evidence>
<keyword evidence="7" id="KW-1185">Reference proteome</keyword>
<keyword evidence="2" id="KW-0964">Secreted</keyword>
<comment type="subcellular location">
    <subcellularLocation>
        <location evidence="1">Secreted</location>
    </subcellularLocation>
</comment>
<evidence type="ECO:0000313" key="7">
    <source>
        <dbReference type="Proteomes" id="UP000192247"/>
    </source>
</evidence>
<comment type="caution">
    <text evidence="3">Lacks conserved residue(s) required for the propagation of feature annotation.</text>
</comment>
<dbReference type="Pfam" id="PF02191">
    <property type="entry name" value="OLF"/>
    <property type="match status" value="2"/>
</dbReference>
<evidence type="ECO:0000256" key="2">
    <source>
        <dbReference type="ARBA" id="ARBA00022525"/>
    </source>
</evidence>
<dbReference type="GO" id="GO:0007165">
    <property type="term" value="P:signal transduction"/>
    <property type="evidence" value="ECO:0007669"/>
    <property type="project" value="TreeGrafter"/>
</dbReference>
<dbReference type="EMBL" id="MNPL01011915">
    <property type="protein sequence ID" value="OQR72380.1"/>
    <property type="molecule type" value="Genomic_DNA"/>
</dbReference>
<name>A0A1V9XFR2_9ACAR</name>
<dbReference type="GO" id="GO:0005615">
    <property type="term" value="C:extracellular space"/>
    <property type="evidence" value="ECO:0007669"/>
    <property type="project" value="TreeGrafter"/>
</dbReference>
<gene>
    <name evidence="6" type="ORF">BIW11_10423</name>
</gene>
<organism evidence="6 7">
    <name type="scientific">Tropilaelaps mercedesae</name>
    <dbReference type="NCBI Taxonomy" id="418985"/>
    <lineage>
        <taxon>Eukaryota</taxon>
        <taxon>Metazoa</taxon>
        <taxon>Ecdysozoa</taxon>
        <taxon>Arthropoda</taxon>
        <taxon>Chelicerata</taxon>
        <taxon>Arachnida</taxon>
        <taxon>Acari</taxon>
        <taxon>Parasitiformes</taxon>
        <taxon>Mesostigmata</taxon>
        <taxon>Gamasina</taxon>
        <taxon>Dermanyssoidea</taxon>
        <taxon>Laelapidae</taxon>
        <taxon>Tropilaelaps</taxon>
    </lineage>
</organism>
<dbReference type="InParanoid" id="A0A1V9XFR2"/>